<gene>
    <name evidence="7" type="ORF">WJX73_005032</name>
</gene>
<evidence type="ECO:0000313" key="7">
    <source>
        <dbReference type="EMBL" id="KAK9809688.1"/>
    </source>
</evidence>
<keyword evidence="6" id="KW-0862">Zinc</keyword>
<comment type="similarity">
    <text evidence="6">Belongs to the COQ4 family.</text>
</comment>
<keyword evidence="5 6" id="KW-0456">Lyase</keyword>
<keyword evidence="1 6" id="KW-0831">Ubiquinone biosynthesis</keyword>
<dbReference type="InterPro" id="IPR027540">
    <property type="entry name" value="Coq4_euk"/>
</dbReference>
<dbReference type="HAMAP" id="MF_03111">
    <property type="entry name" value="Coq4"/>
    <property type="match status" value="1"/>
</dbReference>
<dbReference type="GO" id="GO:0008270">
    <property type="term" value="F:zinc ion binding"/>
    <property type="evidence" value="ECO:0007669"/>
    <property type="project" value="UniProtKB-UniRule"/>
</dbReference>
<reference evidence="7 8" key="1">
    <citation type="journal article" date="2024" name="Nat. Commun.">
        <title>Phylogenomics reveals the evolutionary origins of lichenization in chlorophyte algae.</title>
        <authorList>
            <person name="Puginier C."/>
            <person name="Libourel C."/>
            <person name="Otte J."/>
            <person name="Skaloud P."/>
            <person name="Haon M."/>
            <person name="Grisel S."/>
            <person name="Petersen M."/>
            <person name="Berrin J.G."/>
            <person name="Delaux P.M."/>
            <person name="Dal Grande F."/>
            <person name="Keller J."/>
        </authorList>
    </citation>
    <scope>NUCLEOTIDE SEQUENCE [LARGE SCALE GENOMIC DNA]</scope>
    <source>
        <strain evidence="7 8">SAG 2036</strain>
    </source>
</reference>
<dbReference type="InterPro" id="IPR007715">
    <property type="entry name" value="Coq4"/>
</dbReference>
<protein>
    <recommendedName>
        <fullName evidence="6">Ubiquinone biosynthesis protein COQ4 homolog, mitochondrial</fullName>
    </recommendedName>
    <alternativeName>
        <fullName evidence="6">4-hydroxy-3-methoxy-5-polyprenylbenzoate decarboxylase</fullName>
        <ecNumber evidence="6">4.1.1.130</ecNumber>
    </alternativeName>
    <alternativeName>
        <fullName evidence="6">Coenzyme Q biosynthesis protein 4 homolog</fullName>
    </alternativeName>
</protein>
<evidence type="ECO:0000256" key="6">
    <source>
        <dbReference type="HAMAP-Rule" id="MF_03111"/>
    </source>
</evidence>
<keyword evidence="6" id="KW-0479">Metal-binding</keyword>
<proteinExistence type="inferred from homology"/>
<sequence length="297" mass="32743">MEALHKSCALLKGAPAPRAFLLCARSLASSTESWRFDGTGQSVPDLSARDRLYPNHQPLNFIQRGAVAVFSAFGAALRPERADLVAALGETTGSTAFRAMQSRMLQSTVGRRILAEKPRITDAVLDQAASQAPGTLGHAYGQYMGRRHFRADERPPVRFLDDRELAYVAQRARETHDLWHVLFNCPTTVLGELTLKGLEFVQTGLPMAALSVAGAQWRLKQEDRVRLNSQLLPWALRAGSECADLMCIYYEEHFQENLETLRQRWRITPAPLVARAGALATSHADGSKALVASQPPV</sequence>
<keyword evidence="8" id="KW-1185">Reference proteome</keyword>
<comment type="function">
    <text evidence="6">Lyase that catalyzes the C1-decarboxylation of 4-hydroxy-3-methoxy-5-(all-trans-polyprenyl)benzoic acid into 2-methoxy-6-(all-trans-polyprenyl)phenol during ubiquinone biosynthesis.</text>
</comment>
<evidence type="ECO:0000256" key="5">
    <source>
        <dbReference type="ARBA" id="ARBA00023239"/>
    </source>
</evidence>
<dbReference type="EMBL" id="JALJOQ010000017">
    <property type="protein sequence ID" value="KAK9809688.1"/>
    <property type="molecule type" value="Genomic_DNA"/>
</dbReference>
<comment type="catalytic activity">
    <reaction evidence="6">
        <text>a 4-hydroxy-3-methoxy-5-(all-trans-polyprenyl)benzoate + H(+) = a 2-methoxy-6-(all-trans-polyprenyl)phenol + CO2</text>
        <dbReference type="Rhea" id="RHEA:81179"/>
        <dbReference type="Rhea" id="RHEA-COMP:9551"/>
        <dbReference type="Rhea" id="RHEA-COMP:10931"/>
        <dbReference type="ChEBI" id="CHEBI:15378"/>
        <dbReference type="ChEBI" id="CHEBI:16526"/>
        <dbReference type="ChEBI" id="CHEBI:62731"/>
        <dbReference type="ChEBI" id="CHEBI:84443"/>
        <dbReference type="EC" id="4.1.1.130"/>
    </reaction>
</comment>
<evidence type="ECO:0000256" key="2">
    <source>
        <dbReference type="ARBA" id="ARBA00022792"/>
    </source>
</evidence>
<feature type="binding site" evidence="6">
    <location>
        <position position="180"/>
    </location>
    <ligand>
        <name>Zn(2+)</name>
        <dbReference type="ChEBI" id="CHEBI:29105"/>
    </ligand>
</feature>
<dbReference type="AlphaFoldDB" id="A0AAW1PIK3"/>
<comment type="caution">
    <text evidence="7">The sequence shown here is derived from an EMBL/GenBank/DDBJ whole genome shotgun (WGS) entry which is preliminary data.</text>
</comment>
<comment type="pathway">
    <text evidence="6">Cofactor biosynthesis; ubiquinone biosynthesis.</text>
</comment>
<name>A0AAW1PIK3_9CHLO</name>
<keyword evidence="3 6" id="KW-0496">Mitochondrion</keyword>
<dbReference type="PANTHER" id="PTHR12922:SF7">
    <property type="entry name" value="UBIQUINONE BIOSYNTHESIS PROTEIN COQ4 HOMOLOG, MITOCHONDRIAL"/>
    <property type="match status" value="1"/>
</dbReference>
<dbReference type="EC" id="4.1.1.130" evidence="6"/>
<keyword evidence="2 6" id="KW-0999">Mitochondrion inner membrane</keyword>
<dbReference type="Proteomes" id="UP001465755">
    <property type="component" value="Unassembled WGS sequence"/>
</dbReference>
<organism evidence="7 8">
    <name type="scientific">Symbiochloris irregularis</name>
    <dbReference type="NCBI Taxonomy" id="706552"/>
    <lineage>
        <taxon>Eukaryota</taxon>
        <taxon>Viridiplantae</taxon>
        <taxon>Chlorophyta</taxon>
        <taxon>core chlorophytes</taxon>
        <taxon>Trebouxiophyceae</taxon>
        <taxon>Trebouxiales</taxon>
        <taxon>Trebouxiaceae</taxon>
        <taxon>Symbiochloris</taxon>
    </lineage>
</organism>
<feature type="binding site" evidence="6">
    <location>
        <position position="176"/>
    </location>
    <ligand>
        <name>Zn(2+)</name>
        <dbReference type="ChEBI" id="CHEBI:29105"/>
    </ligand>
</feature>
<accession>A0AAW1PIK3</accession>
<evidence type="ECO:0000256" key="3">
    <source>
        <dbReference type="ARBA" id="ARBA00023128"/>
    </source>
</evidence>
<dbReference type="GO" id="GO:0031314">
    <property type="term" value="C:extrinsic component of mitochondrial inner membrane"/>
    <property type="evidence" value="ECO:0007669"/>
    <property type="project" value="UniProtKB-UniRule"/>
</dbReference>
<dbReference type="GO" id="GO:0120539">
    <property type="term" value="F:4-hydroxy-3-methoxy-5-polyprenylbenzoate decarboxylase activity"/>
    <property type="evidence" value="ECO:0007669"/>
    <property type="project" value="UniProtKB-EC"/>
</dbReference>
<evidence type="ECO:0000256" key="4">
    <source>
        <dbReference type="ARBA" id="ARBA00023136"/>
    </source>
</evidence>
<comment type="subunit">
    <text evidence="6">Component of a multi-subunit COQ enzyme complex.</text>
</comment>
<keyword evidence="4 6" id="KW-0472">Membrane</keyword>
<comment type="cofactor">
    <cofactor evidence="6">
        <name>Zn(2+)</name>
        <dbReference type="ChEBI" id="CHEBI:29105"/>
    </cofactor>
</comment>
<dbReference type="PANTHER" id="PTHR12922">
    <property type="entry name" value="UBIQUINONE BIOSYNTHESIS PROTEIN"/>
    <property type="match status" value="1"/>
</dbReference>
<comment type="subcellular location">
    <subcellularLocation>
        <location evidence="6">Mitochondrion inner membrane</location>
        <topology evidence="6">Peripheral membrane protein</topology>
        <orientation evidence="6">Matrix side</orientation>
    </subcellularLocation>
</comment>
<evidence type="ECO:0000256" key="1">
    <source>
        <dbReference type="ARBA" id="ARBA00022688"/>
    </source>
</evidence>
<dbReference type="Pfam" id="PF05019">
    <property type="entry name" value="Coq4"/>
    <property type="match status" value="1"/>
</dbReference>
<feature type="binding site" evidence="6">
    <location>
        <position position="177"/>
    </location>
    <ligand>
        <name>Zn(2+)</name>
        <dbReference type="ChEBI" id="CHEBI:29105"/>
    </ligand>
</feature>
<evidence type="ECO:0000313" key="8">
    <source>
        <dbReference type="Proteomes" id="UP001465755"/>
    </source>
</evidence>
<feature type="binding site" evidence="6">
    <location>
        <position position="192"/>
    </location>
    <ligand>
        <name>Zn(2+)</name>
        <dbReference type="ChEBI" id="CHEBI:29105"/>
    </ligand>
</feature>